<proteinExistence type="predicted"/>
<dbReference type="GO" id="GO:0016627">
    <property type="term" value="F:oxidoreductase activity, acting on the CH-CH group of donors"/>
    <property type="evidence" value="ECO:0007669"/>
    <property type="project" value="TreeGrafter"/>
</dbReference>
<evidence type="ECO:0000313" key="4">
    <source>
        <dbReference type="Proteomes" id="UP000414233"/>
    </source>
</evidence>
<name>A0A5E4S4F3_9BURK</name>
<dbReference type="Gene3D" id="2.30.110.10">
    <property type="entry name" value="Electron Transport, Fmn-binding Protein, Chain A"/>
    <property type="match status" value="1"/>
</dbReference>
<keyword evidence="4" id="KW-1185">Reference proteome</keyword>
<dbReference type="RefSeq" id="WP_150695477.1">
    <property type="nucleotide sequence ID" value="NZ_CABPRZ010000002.1"/>
</dbReference>
<reference evidence="3 4" key="1">
    <citation type="submission" date="2019-08" db="EMBL/GenBank/DDBJ databases">
        <authorList>
            <person name="Peeters C."/>
        </authorList>
    </citation>
    <scope>NUCLEOTIDE SEQUENCE [LARGE SCALE GENOMIC DNA]</scope>
    <source>
        <strain evidence="3 4">LMG 30175</strain>
    </source>
</reference>
<dbReference type="InterPro" id="IPR052019">
    <property type="entry name" value="F420H2_bilvrd_red/Heme_oxyg"/>
</dbReference>
<gene>
    <name evidence="3" type="ORF">PTE30175_00497</name>
</gene>
<dbReference type="SUPFAM" id="SSF50475">
    <property type="entry name" value="FMN-binding split barrel"/>
    <property type="match status" value="1"/>
</dbReference>
<feature type="domain" description="Pyridoxamine 5'-phosphate oxidase N-terminal" evidence="2">
    <location>
        <begin position="13"/>
        <end position="131"/>
    </location>
</feature>
<evidence type="ECO:0000313" key="3">
    <source>
        <dbReference type="EMBL" id="VVD69592.1"/>
    </source>
</evidence>
<evidence type="ECO:0000259" key="2">
    <source>
        <dbReference type="Pfam" id="PF01243"/>
    </source>
</evidence>
<sequence length="163" mass="17631">MPIDAKLKRFVLAVIESGRDLSLATRRPDGLPQANTVNYANDGLVLYFAAAATSQKIANIQACAKVSLTINTPYNVWTEIKGLSMAATAEVLADDTAESREAMQRLLAKFIAAWGMSPPAEAGHIVYVRVTPTLINAINYSRGFGYNERADIGAEDLGVETKR</sequence>
<dbReference type="Pfam" id="PF01243">
    <property type="entry name" value="PNPOx_N"/>
    <property type="match status" value="1"/>
</dbReference>
<accession>A0A5E4S4F3</accession>
<dbReference type="InterPro" id="IPR012349">
    <property type="entry name" value="Split_barrel_FMN-bd"/>
</dbReference>
<protein>
    <recommendedName>
        <fullName evidence="2">Pyridoxamine 5'-phosphate oxidase N-terminal domain-containing protein</fullName>
    </recommendedName>
</protein>
<dbReference type="PANTHER" id="PTHR35176">
    <property type="entry name" value="HEME OXYGENASE HI_0854-RELATED"/>
    <property type="match status" value="1"/>
</dbReference>
<dbReference type="OrthoDB" id="8705255at2"/>
<evidence type="ECO:0000256" key="1">
    <source>
        <dbReference type="ARBA" id="ARBA00023002"/>
    </source>
</evidence>
<dbReference type="EMBL" id="CABPRZ010000002">
    <property type="protein sequence ID" value="VVD69592.1"/>
    <property type="molecule type" value="Genomic_DNA"/>
</dbReference>
<dbReference type="PANTHER" id="PTHR35176:SF6">
    <property type="entry name" value="HEME OXYGENASE HI_0854-RELATED"/>
    <property type="match status" value="1"/>
</dbReference>
<dbReference type="InterPro" id="IPR011576">
    <property type="entry name" value="Pyridox_Oxase_N"/>
</dbReference>
<dbReference type="GO" id="GO:0005829">
    <property type="term" value="C:cytosol"/>
    <property type="evidence" value="ECO:0007669"/>
    <property type="project" value="TreeGrafter"/>
</dbReference>
<dbReference type="AlphaFoldDB" id="A0A5E4S4F3"/>
<keyword evidence="1" id="KW-0560">Oxidoreductase</keyword>
<dbReference type="Proteomes" id="UP000414233">
    <property type="component" value="Unassembled WGS sequence"/>
</dbReference>
<organism evidence="3 4">
    <name type="scientific">Pandoraea terrae</name>
    <dbReference type="NCBI Taxonomy" id="1537710"/>
    <lineage>
        <taxon>Bacteria</taxon>
        <taxon>Pseudomonadati</taxon>
        <taxon>Pseudomonadota</taxon>
        <taxon>Betaproteobacteria</taxon>
        <taxon>Burkholderiales</taxon>
        <taxon>Burkholderiaceae</taxon>
        <taxon>Pandoraea</taxon>
    </lineage>
</organism>
<dbReference type="GO" id="GO:0070967">
    <property type="term" value="F:coenzyme F420 binding"/>
    <property type="evidence" value="ECO:0007669"/>
    <property type="project" value="TreeGrafter"/>
</dbReference>